<keyword evidence="8" id="KW-1185">Reference proteome</keyword>
<feature type="signal peptide" evidence="3">
    <location>
        <begin position="1"/>
        <end position="34"/>
    </location>
</feature>
<dbReference type="GO" id="GO:0004252">
    <property type="term" value="F:serine-type endopeptidase activity"/>
    <property type="evidence" value="ECO:0007669"/>
    <property type="project" value="TreeGrafter"/>
</dbReference>
<dbReference type="Pfam" id="PF00326">
    <property type="entry name" value="Peptidase_S9"/>
    <property type="match status" value="1"/>
</dbReference>
<evidence type="ECO:0000313" key="7">
    <source>
        <dbReference type="Proteomes" id="UP000249203"/>
    </source>
</evidence>
<protein>
    <submittedName>
        <fullName evidence="5">Glutamyl peptidase</fullName>
    </submittedName>
    <submittedName>
        <fullName evidence="6">S9 family peptidase</fullName>
    </submittedName>
</protein>
<keyword evidence="3" id="KW-0732">Signal</keyword>
<accession>A0A327WUI6</accession>
<proteinExistence type="predicted"/>
<dbReference type="SUPFAM" id="SSF82171">
    <property type="entry name" value="DPP6 N-terminal domain-like"/>
    <property type="match status" value="1"/>
</dbReference>
<dbReference type="Proteomes" id="UP000287865">
    <property type="component" value="Unassembled WGS sequence"/>
</dbReference>
<gene>
    <name evidence="5" type="ORF">B0I24_10855</name>
    <name evidence="6" type="ORF">CWE07_09685</name>
</gene>
<evidence type="ECO:0000256" key="2">
    <source>
        <dbReference type="SAM" id="MobiDB-lite"/>
    </source>
</evidence>
<evidence type="ECO:0000256" key="3">
    <source>
        <dbReference type="SAM" id="SignalP"/>
    </source>
</evidence>
<dbReference type="PANTHER" id="PTHR42776">
    <property type="entry name" value="SERINE PEPTIDASE S9 FAMILY MEMBER"/>
    <property type="match status" value="1"/>
</dbReference>
<dbReference type="Gene3D" id="3.40.50.1820">
    <property type="entry name" value="alpha/beta hydrolase"/>
    <property type="match status" value="1"/>
</dbReference>
<reference evidence="5 7" key="2">
    <citation type="submission" date="2018-06" db="EMBL/GenBank/DDBJ databases">
        <title>Genomic Encyclopedia of Type Strains, Phase III (KMG-III): the genomes of soil and plant-associated and newly described type strains.</title>
        <authorList>
            <person name="Whitman W."/>
        </authorList>
    </citation>
    <scope>NUCLEOTIDE SEQUENCE [LARGE SCALE GENOMIC DNA]</scope>
    <source>
        <strain evidence="5 7">CGMCC 1.15366</strain>
    </source>
</reference>
<feature type="chain" id="PRO_5016344773" evidence="3">
    <location>
        <begin position="35"/>
        <end position="821"/>
    </location>
</feature>
<evidence type="ECO:0000313" key="8">
    <source>
        <dbReference type="Proteomes" id="UP000287865"/>
    </source>
</evidence>
<evidence type="ECO:0000313" key="5">
    <source>
        <dbReference type="EMBL" id="RAJ96476.1"/>
    </source>
</evidence>
<feature type="domain" description="Peptidase S9 prolyl oligopeptidase catalytic" evidence="4">
    <location>
        <begin position="665"/>
        <end position="818"/>
    </location>
</feature>
<dbReference type="OrthoDB" id="6388416at2"/>
<dbReference type="RefSeq" id="WP_111569650.1">
    <property type="nucleotide sequence ID" value="NZ_PIPK01000008.1"/>
</dbReference>
<feature type="region of interest" description="Disordered" evidence="2">
    <location>
        <begin position="202"/>
        <end position="221"/>
    </location>
</feature>
<name>A0A327WUI6_9GAMM</name>
<comment type="caution">
    <text evidence="5">The sequence shown here is derived from an EMBL/GenBank/DDBJ whole genome shotgun (WGS) entry which is preliminary data.</text>
</comment>
<dbReference type="InterPro" id="IPR029058">
    <property type="entry name" value="AB_hydrolase_fold"/>
</dbReference>
<organism evidence="5 7">
    <name type="scientific">Aliidiomarina maris</name>
    <dbReference type="NCBI Taxonomy" id="531312"/>
    <lineage>
        <taxon>Bacteria</taxon>
        <taxon>Pseudomonadati</taxon>
        <taxon>Pseudomonadota</taxon>
        <taxon>Gammaproteobacteria</taxon>
        <taxon>Alteromonadales</taxon>
        <taxon>Idiomarinaceae</taxon>
        <taxon>Aliidiomarina</taxon>
    </lineage>
</organism>
<evidence type="ECO:0000256" key="1">
    <source>
        <dbReference type="ARBA" id="ARBA00022801"/>
    </source>
</evidence>
<evidence type="ECO:0000259" key="4">
    <source>
        <dbReference type="Pfam" id="PF00326"/>
    </source>
</evidence>
<dbReference type="PANTHER" id="PTHR42776:SF28">
    <property type="entry name" value="GLUTAMYL ENDOPEPTIDASE, CHLOROPLASTIC-RELATED"/>
    <property type="match status" value="1"/>
</dbReference>
<keyword evidence="1" id="KW-0378">Hydrolase</keyword>
<dbReference type="GO" id="GO:0006508">
    <property type="term" value="P:proteolysis"/>
    <property type="evidence" value="ECO:0007669"/>
    <property type="project" value="InterPro"/>
</dbReference>
<dbReference type="EMBL" id="PIPK01000008">
    <property type="protein sequence ID" value="RUO23771.1"/>
    <property type="molecule type" value="Genomic_DNA"/>
</dbReference>
<dbReference type="Proteomes" id="UP000249203">
    <property type="component" value="Unassembled WGS sequence"/>
</dbReference>
<dbReference type="AlphaFoldDB" id="A0A327WUI6"/>
<dbReference type="SUPFAM" id="SSF53474">
    <property type="entry name" value="alpha/beta-Hydrolases"/>
    <property type="match status" value="1"/>
</dbReference>
<dbReference type="EMBL" id="QLMD01000008">
    <property type="protein sequence ID" value="RAJ96476.1"/>
    <property type="molecule type" value="Genomic_DNA"/>
</dbReference>
<sequence>MFDTSARNRLHQPHAYAFCLLGAGLYLSASSAQANQITLDYQQPDQAIIDIVDAAPSPGGSISPGGAYLLVQQYPALPSIEDLAADEYRLAGIRINPHNFTVSQTRYVEALTLVDTQTGDDRLVTGLPDDARIIDTAWAPNADYIAALNMQDDGVTLYRIHVETGAAERWSDVQVNQVWNAGITWQLDSQGVYVMAVAPDKGDAPEASRAPAGPVVTESRGRTAPARTYQDLLQNSHDEALFDYYFSAIPAHISDSGEVTYIGREGVFNSFALSPNNEFMLVTELKRPYSFSVPHFRFARTTEVWNSEGDVVHTVVEQALADNLPISFDAVVPERRSIQWRNDAPATLVWAQAADGGDPRQESEYRDVVYQQAAPFADTEVEELVQLRSRFSRFVAAGDNDALVYERLWSSREERVWHIDPSLNREPQQLWERSWQDRYNDPGSPMLSRNQYGLTQLMLDDGYMLLNGAGASDEGDRPFVDRYRLADGSTERLWRSSSPYYERALSVLSRDPLTVLTLREASDKPADFYRRDLTADGDEGLTALTETPHPMPETLGISRELIHYERADGLPMSATLYLPAGYDQERDGPLPAIVWAYPREYRSAADAAQVSGSPYEFNRISYWRPQFLATQGYAVLDNATMPIVGEGDAQPNDTFIEQLILNSEAVIKAGANLGVVDANRVALGGHSYGAFMTANVLAHSDLFKAGIARSGAYNRSLTPFGFQREERTVWDDPQLYLTMSPFFQAHQIKTPLLLIHGAEDNNSGTFPMQSERLYQAIKGLGGTTRLVMLPHESHGYRARESVLHMLWETVNWLDEFVKDAE</sequence>
<reference evidence="6 8" key="1">
    <citation type="journal article" date="2018" name="Front. Microbiol.">
        <title>Genome-Based Analysis Reveals the Taxonomy and Diversity of the Family Idiomarinaceae.</title>
        <authorList>
            <person name="Liu Y."/>
            <person name="Lai Q."/>
            <person name="Shao Z."/>
        </authorList>
    </citation>
    <scope>NUCLEOTIDE SEQUENCE [LARGE SCALE GENOMIC DNA]</scope>
    <source>
        <strain evidence="6 8">CF12-14</strain>
    </source>
</reference>
<dbReference type="InterPro" id="IPR001375">
    <property type="entry name" value="Peptidase_S9_cat"/>
</dbReference>
<evidence type="ECO:0000313" key="6">
    <source>
        <dbReference type="EMBL" id="RUO23771.1"/>
    </source>
</evidence>